<protein>
    <submittedName>
        <fullName evidence="3">Uncharacterized protein</fullName>
    </submittedName>
</protein>
<evidence type="ECO:0000313" key="3">
    <source>
        <dbReference type="EMBL" id="CAG7697624.1"/>
    </source>
</evidence>
<dbReference type="OrthoDB" id="5835829at2759"/>
<dbReference type="Pfam" id="PF00201">
    <property type="entry name" value="UDPGT"/>
    <property type="match status" value="1"/>
</dbReference>
<keyword evidence="1" id="KW-0808">Transferase</keyword>
<evidence type="ECO:0000256" key="2">
    <source>
        <dbReference type="SAM" id="Phobius"/>
    </source>
</evidence>
<evidence type="ECO:0000256" key="1">
    <source>
        <dbReference type="ARBA" id="ARBA00022679"/>
    </source>
</evidence>
<keyword evidence="2" id="KW-0472">Membrane</keyword>
<comment type="caution">
    <text evidence="3">The sequence shown here is derived from an EMBL/GenBank/DDBJ whole genome shotgun (WGS) entry which is preliminary data.</text>
</comment>
<keyword evidence="2" id="KW-1133">Transmembrane helix</keyword>
<keyword evidence="4" id="KW-1185">Reference proteome</keyword>
<keyword evidence="2" id="KW-0812">Transmembrane</keyword>
<dbReference type="EMBL" id="CAJVCH010024968">
    <property type="protein sequence ID" value="CAG7697624.1"/>
    <property type="molecule type" value="Genomic_DNA"/>
</dbReference>
<sequence>MASPVSNIRSPKFESFYFSCWLEFPVRGNLPRSAFLNNPKYSTNMKAMSALFRDRPKSPIETGVYWTEFVLRHNNTRHLKPIQNLTFFQRRFFDGALILILVVSFILALLFASLFRGFPKKPYTKDSITKDGNENKKKLH</sequence>
<name>A0A8J2JD65_9HEXA</name>
<feature type="transmembrane region" description="Helical" evidence="2">
    <location>
        <begin position="95"/>
        <end position="115"/>
    </location>
</feature>
<dbReference type="AlphaFoldDB" id="A0A8J2JD65"/>
<dbReference type="GO" id="GO:0008194">
    <property type="term" value="F:UDP-glycosyltransferase activity"/>
    <property type="evidence" value="ECO:0007669"/>
    <property type="project" value="InterPro"/>
</dbReference>
<reference evidence="3" key="1">
    <citation type="submission" date="2021-06" db="EMBL/GenBank/DDBJ databases">
        <authorList>
            <person name="Hodson N. C."/>
            <person name="Mongue J. A."/>
            <person name="Jaron S. K."/>
        </authorList>
    </citation>
    <scope>NUCLEOTIDE SEQUENCE</scope>
</reference>
<organism evidence="3 4">
    <name type="scientific">Allacma fusca</name>
    <dbReference type="NCBI Taxonomy" id="39272"/>
    <lineage>
        <taxon>Eukaryota</taxon>
        <taxon>Metazoa</taxon>
        <taxon>Ecdysozoa</taxon>
        <taxon>Arthropoda</taxon>
        <taxon>Hexapoda</taxon>
        <taxon>Collembola</taxon>
        <taxon>Symphypleona</taxon>
        <taxon>Sminthuridae</taxon>
        <taxon>Allacma</taxon>
    </lineage>
</organism>
<evidence type="ECO:0000313" key="4">
    <source>
        <dbReference type="Proteomes" id="UP000708208"/>
    </source>
</evidence>
<dbReference type="Proteomes" id="UP000708208">
    <property type="component" value="Unassembled WGS sequence"/>
</dbReference>
<gene>
    <name evidence="3" type="ORF">AFUS01_LOCUS4038</name>
</gene>
<dbReference type="InterPro" id="IPR002213">
    <property type="entry name" value="UDP_glucos_trans"/>
</dbReference>
<accession>A0A8J2JD65</accession>
<proteinExistence type="predicted"/>